<organism evidence="12 13">
    <name type="scientific">Olsenella profusa F0195</name>
    <dbReference type="NCBI Taxonomy" id="1125712"/>
    <lineage>
        <taxon>Bacteria</taxon>
        <taxon>Bacillati</taxon>
        <taxon>Actinomycetota</taxon>
        <taxon>Coriobacteriia</taxon>
        <taxon>Coriobacteriales</taxon>
        <taxon>Atopobiaceae</taxon>
        <taxon>Olsenella</taxon>
    </lineage>
</organism>
<evidence type="ECO:0000259" key="11">
    <source>
        <dbReference type="PROSITE" id="PS51918"/>
    </source>
</evidence>
<keyword evidence="9 10" id="KW-0411">Iron-sulfur</keyword>
<dbReference type="InterPro" id="IPR013785">
    <property type="entry name" value="Aldolase_TIM"/>
</dbReference>
<dbReference type="PROSITE" id="PS01087">
    <property type="entry name" value="RADICAL_ACTIVATING"/>
    <property type="match status" value="1"/>
</dbReference>
<dbReference type="PANTHER" id="PTHR30352">
    <property type="entry name" value="PYRUVATE FORMATE-LYASE-ACTIVATING ENZYME"/>
    <property type="match status" value="1"/>
</dbReference>
<keyword evidence="13" id="KW-1185">Reference proteome</keyword>
<dbReference type="SUPFAM" id="SSF102114">
    <property type="entry name" value="Radical SAM enzymes"/>
    <property type="match status" value="1"/>
</dbReference>
<evidence type="ECO:0000313" key="12">
    <source>
        <dbReference type="EMBL" id="ERL08767.1"/>
    </source>
</evidence>
<evidence type="ECO:0000256" key="4">
    <source>
        <dbReference type="ARBA" id="ARBA00022485"/>
    </source>
</evidence>
<evidence type="ECO:0000256" key="3">
    <source>
        <dbReference type="ARBA" id="ARBA00021356"/>
    </source>
</evidence>
<keyword evidence="5 10" id="KW-0949">S-adenosyl-L-methionine</keyword>
<protein>
    <recommendedName>
        <fullName evidence="3 10">Pyruvate formate-lyase-activating enzyme</fullName>
        <ecNumber evidence="10">1.97.1.4</ecNumber>
    </recommendedName>
</protein>
<dbReference type="STRING" id="1125712.HMPREF1316_0413"/>
<evidence type="ECO:0000313" key="13">
    <source>
        <dbReference type="Proteomes" id="UP000016638"/>
    </source>
</evidence>
<dbReference type="InterPro" id="IPR012838">
    <property type="entry name" value="PFL1_activating"/>
</dbReference>
<keyword evidence="4 10" id="KW-0004">4Fe-4S</keyword>
<dbReference type="NCBIfam" id="TIGR02493">
    <property type="entry name" value="PFLA"/>
    <property type="match status" value="1"/>
</dbReference>
<dbReference type="Proteomes" id="UP000016638">
    <property type="component" value="Unassembled WGS sequence"/>
</dbReference>
<evidence type="ECO:0000256" key="8">
    <source>
        <dbReference type="ARBA" id="ARBA00023004"/>
    </source>
</evidence>
<dbReference type="GO" id="GO:0051539">
    <property type="term" value="F:4 iron, 4 sulfur cluster binding"/>
    <property type="evidence" value="ECO:0007669"/>
    <property type="project" value="UniProtKB-UniRule"/>
</dbReference>
<dbReference type="Pfam" id="PF04055">
    <property type="entry name" value="Radical_SAM"/>
    <property type="match status" value="1"/>
</dbReference>
<dbReference type="InterPro" id="IPR012839">
    <property type="entry name" value="Organic_radical_activase"/>
</dbReference>
<evidence type="ECO:0000256" key="2">
    <source>
        <dbReference type="ARBA" id="ARBA00009777"/>
    </source>
</evidence>
<dbReference type="GO" id="GO:0046872">
    <property type="term" value="F:metal ion binding"/>
    <property type="evidence" value="ECO:0007669"/>
    <property type="project" value="UniProtKB-UniRule"/>
</dbReference>
<gene>
    <name evidence="12" type="primary">pflA</name>
    <name evidence="12" type="ORF">HMPREF1316_0413</name>
</gene>
<dbReference type="PIRSF" id="PIRSF000371">
    <property type="entry name" value="PFL_act_enz"/>
    <property type="match status" value="1"/>
</dbReference>
<keyword evidence="7 10" id="KW-0560">Oxidoreductase</keyword>
<evidence type="ECO:0000256" key="6">
    <source>
        <dbReference type="ARBA" id="ARBA00022723"/>
    </source>
</evidence>
<keyword evidence="12" id="KW-0670">Pyruvate</keyword>
<accession>U2V0A6</accession>
<comment type="catalytic activity">
    <reaction evidence="10">
        <text>glycyl-[formate C-acetyltransferase] + reduced [flavodoxin] + S-adenosyl-L-methionine = glycin-2-yl radical-[formate C-acetyltransferase] + semiquinone [flavodoxin] + 5'-deoxyadenosine + L-methionine + H(+)</text>
        <dbReference type="Rhea" id="RHEA:19225"/>
        <dbReference type="Rhea" id="RHEA-COMP:10622"/>
        <dbReference type="Rhea" id="RHEA-COMP:12190"/>
        <dbReference type="Rhea" id="RHEA-COMP:12191"/>
        <dbReference type="Rhea" id="RHEA-COMP:14480"/>
        <dbReference type="ChEBI" id="CHEBI:15378"/>
        <dbReference type="ChEBI" id="CHEBI:17319"/>
        <dbReference type="ChEBI" id="CHEBI:29947"/>
        <dbReference type="ChEBI" id="CHEBI:32722"/>
        <dbReference type="ChEBI" id="CHEBI:57618"/>
        <dbReference type="ChEBI" id="CHEBI:57844"/>
        <dbReference type="ChEBI" id="CHEBI:59789"/>
        <dbReference type="ChEBI" id="CHEBI:140311"/>
        <dbReference type="EC" id="1.97.1.4"/>
    </reaction>
</comment>
<keyword evidence="12" id="KW-0456">Lyase</keyword>
<dbReference type="Gene3D" id="3.20.20.70">
    <property type="entry name" value="Aldolase class I"/>
    <property type="match status" value="1"/>
</dbReference>
<keyword evidence="10" id="KW-0963">Cytoplasm</keyword>
<name>U2V0A6_9ACTN</name>
<keyword evidence="6 10" id="KW-0479">Metal-binding</keyword>
<dbReference type="InterPro" id="IPR001989">
    <property type="entry name" value="Radical_activat_CS"/>
</dbReference>
<evidence type="ECO:0000256" key="1">
    <source>
        <dbReference type="ARBA" id="ARBA00003141"/>
    </source>
</evidence>
<keyword evidence="8 10" id="KW-0408">Iron</keyword>
<comment type="function">
    <text evidence="1 10">Activation of pyruvate formate-lyase under anaerobic conditions by generation of an organic free radical, using S-adenosylmethionine and reduced flavodoxin as cosubstrates to produce 5'-deoxy-adenosine.</text>
</comment>
<dbReference type="GO" id="GO:0016829">
    <property type="term" value="F:lyase activity"/>
    <property type="evidence" value="ECO:0007669"/>
    <property type="project" value="UniProtKB-KW"/>
</dbReference>
<feature type="domain" description="Radical SAM core" evidence="11">
    <location>
        <begin position="15"/>
        <end position="242"/>
    </location>
</feature>
<evidence type="ECO:0000256" key="7">
    <source>
        <dbReference type="ARBA" id="ARBA00023002"/>
    </source>
</evidence>
<comment type="similarity">
    <text evidence="2 10">Belongs to the organic radical-activating enzymes family.</text>
</comment>
<dbReference type="InterPro" id="IPR034457">
    <property type="entry name" value="Organic_radical-activating"/>
</dbReference>
<dbReference type="InterPro" id="IPR058240">
    <property type="entry name" value="rSAM_sf"/>
</dbReference>
<dbReference type="OrthoDB" id="9782387at2"/>
<dbReference type="EC" id="1.97.1.4" evidence="10"/>
<dbReference type="GO" id="GO:0043365">
    <property type="term" value="F:[formate-C-acetyltransferase]-activating enzyme activity"/>
    <property type="evidence" value="ECO:0007669"/>
    <property type="project" value="UniProtKB-UniRule"/>
</dbReference>
<dbReference type="eggNOG" id="COG1180">
    <property type="taxonomic scope" value="Bacteria"/>
</dbReference>
<evidence type="ECO:0000256" key="10">
    <source>
        <dbReference type="RuleBase" id="RU362053"/>
    </source>
</evidence>
<reference evidence="12 13" key="1">
    <citation type="submission" date="2013-08" db="EMBL/GenBank/DDBJ databases">
        <authorList>
            <person name="Durkin A.S."/>
            <person name="Haft D.R."/>
            <person name="McCorrison J."/>
            <person name="Torralba M."/>
            <person name="Gillis M."/>
            <person name="Haft D.H."/>
            <person name="Methe B."/>
            <person name="Sutton G."/>
            <person name="Nelson K.E."/>
        </authorList>
    </citation>
    <scope>NUCLEOTIDE SEQUENCE [LARGE SCALE GENOMIC DNA]</scope>
    <source>
        <strain evidence="12 13">F0195</strain>
    </source>
</reference>
<sequence>MPQGRVHSCESFGSADGPGVRYLIFLQGCAMRCAYCHNPDTWDTNAGELRGADELLDEAERYRSYWGEDGGITVSGGEPLLQIDFLVELFQKARERGINTCIDTALAPFTHDQPFLGEFEELMGLTDLLLCDIKHIDPTEHRHLTGHDNANILNGLRYLSKIGKPVWIRHVLVPGITDNDDYLRRTAAFIHTLSNVERIDVLPYHSLGVFKWDELGLTYTLRDVKPPTAERVNNAREILDQRVETVAP</sequence>
<dbReference type="SFLD" id="SFLDS00029">
    <property type="entry name" value="Radical_SAM"/>
    <property type="match status" value="1"/>
</dbReference>
<dbReference type="EMBL" id="AWEZ01000043">
    <property type="protein sequence ID" value="ERL08767.1"/>
    <property type="molecule type" value="Genomic_DNA"/>
</dbReference>
<evidence type="ECO:0000256" key="9">
    <source>
        <dbReference type="ARBA" id="ARBA00023014"/>
    </source>
</evidence>
<dbReference type="CDD" id="cd01335">
    <property type="entry name" value="Radical_SAM"/>
    <property type="match status" value="1"/>
</dbReference>
<dbReference type="GO" id="GO:0005737">
    <property type="term" value="C:cytoplasm"/>
    <property type="evidence" value="ECO:0007669"/>
    <property type="project" value="UniProtKB-SubCell"/>
</dbReference>
<evidence type="ECO:0000256" key="5">
    <source>
        <dbReference type="ARBA" id="ARBA00022691"/>
    </source>
</evidence>
<comment type="caution">
    <text evidence="12">The sequence shown here is derived from an EMBL/GenBank/DDBJ whole genome shotgun (WGS) entry which is preliminary data.</text>
</comment>
<dbReference type="PANTHER" id="PTHR30352:SF5">
    <property type="entry name" value="PYRUVATE FORMATE-LYASE 1-ACTIVATING ENZYME"/>
    <property type="match status" value="1"/>
</dbReference>
<dbReference type="RefSeq" id="WP_021725907.1">
    <property type="nucleotide sequence ID" value="NZ_AWEZ01000043.1"/>
</dbReference>
<proteinExistence type="inferred from homology"/>
<comment type="cofactor">
    <cofactor evidence="10">
        <name>[4Fe-4S] cluster</name>
        <dbReference type="ChEBI" id="CHEBI:49883"/>
    </cofactor>
    <text evidence="10">Binds 1 [4Fe-4S] cluster. The cluster is coordinated with 3 cysteines and an exchangeable S-adenosyl-L-methionine.</text>
</comment>
<dbReference type="InterPro" id="IPR007197">
    <property type="entry name" value="rSAM"/>
</dbReference>
<dbReference type="PATRIC" id="fig|1125712.3.peg.1039"/>
<comment type="subcellular location">
    <subcellularLocation>
        <location evidence="10">Cytoplasm</location>
    </subcellularLocation>
</comment>
<dbReference type="PROSITE" id="PS51918">
    <property type="entry name" value="RADICAL_SAM"/>
    <property type="match status" value="1"/>
</dbReference>
<dbReference type="AlphaFoldDB" id="U2V0A6"/>
<dbReference type="SFLD" id="SFLDG01066">
    <property type="entry name" value="organic_radical-activating_enz"/>
    <property type="match status" value="1"/>
</dbReference>